<keyword evidence="3" id="KW-1133">Transmembrane helix</keyword>
<proteinExistence type="inferred from homology"/>
<feature type="transmembrane region" description="Helical" evidence="3">
    <location>
        <begin position="28"/>
        <end position="51"/>
    </location>
</feature>
<evidence type="ECO:0000256" key="1">
    <source>
        <dbReference type="ARBA" id="ARBA00006068"/>
    </source>
</evidence>
<feature type="region of interest" description="Disordered" evidence="2">
    <location>
        <begin position="356"/>
        <end position="428"/>
    </location>
</feature>
<dbReference type="PANTHER" id="PTHR33392:SF6">
    <property type="entry name" value="POLYISOPRENYL-TEICHOIC ACID--PEPTIDOGLYCAN TEICHOIC ACID TRANSFERASE TAGU"/>
    <property type="match status" value="1"/>
</dbReference>
<comment type="caution">
    <text evidence="5">The sequence shown here is derived from an EMBL/GenBank/DDBJ whole genome shotgun (WGS) entry which is preliminary data.</text>
</comment>
<keyword evidence="3" id="KW-0812">Transmembrane</keyword>
<gene>
    <name evidence="5" type="ORF">H8S40_07690</name>
</gene>
<name>A0ABR7G7N5_9FIRM</name>
<dbReference type="InterPro" id="IPR050922">
    <property type="entry name" value="LytR/CpsA/Psr_CW_biosynth"/>
</dbReference>
<feature type="compositionally biased region" description="Low complexity" evidence="2">
    <location>
        <begin position="402"/>
        <end position="428"/>
    </location>
</feature>
<evidence type="ECO:0000256" key="2">
    <source>
        <dbReference type="SAM" id="MobiDB-lite"/>
    </source>
</evidence>
<sequence length="428" mass="47038">MRKQANRKKSQNVKRAQKRRGMTTGKKVLVGICIVLLIFVIAAIVGVAYVGSKMGKLNVGKLDVDALSISDELSYDESGYLNVALFGLDKRANNDEMGERSDTIMVASLNRETKEVKISSVYRDTLLQQKDGTYNKANSAYSFGGAEQAIAMLNKNLDLDIQHYVTVDFAALVDVIDALGGIDIDVTDEEVEYLNGYIMEIIENTGVNTVAVEHSGLQTLSGVQATAYARIRYTAGDDFKRAERQRLVLAKIAEKAQHADLATINKIIDKVFPKIETNFTLKEILAYAKDAMKYQLADTTGFPEVKDTMDYEDAGNVVVPLTLESNVRTLHQYLFGEDGYTPSSTLSAINSELESISQNGSTGTTDSSDSYYNDGYTDYSNQGYDDGINYDDSTTYDPGQTDYNDSNDYSGDYNYGSDSSQSDTGAGY</sequence>
<organism evidence="5 6">
    <name type="scientific">Ruminococcus hominis</name>
    <dbReference type="NCBI Taxonomy" id="2763065"/>
    <lineage>
        <taxon>Bacteria</taxon>
        <taxon>Bacillati</taxon>
        <taxon>Bacillota</taxon>
        <taxon>Clostridia</taxon>
        <taxon>Eubacteriales</taxon>
        <taxon>Oscillospiraceae</taxon>
        <taxon>Ruminococcus</taxon>
    </lineage>
</organism>
<feature type="domain" description="Cell envelope-related transcriptional attenuator" evidence="4">
    <location>
        <begin position="100"/>
        <end position="257"/>
    </location>
</feature>
<reference evidence="5 6" key="1">
    <citation type="submission" date="2020-08" db="EMBL/GenBank/DDBJ databases">
        <title>Genome public.</title>
        <authorList>
            <person name="Liu C."/>
            <person name="Sun Q."/>
        </authorList>
    </citation>
    <scope>NUCLEOTIDE SEQUENCE [LARGE SCALE GENOMIC DNA]</scope>
    <source>
        <strain evidence="5 6">NSJ-13</strain>
    </source>
</reference>
<evidence type="ECO:0000313" key="6">
    <source>
        <dbReference type="Proteomes" id="UP000631576"/>
    </source>
</evidence>
<comment type="similarity">
    <text evidence="1">Belongs to the LytR/CpsA/Psr (LCP) family.</text>
</comment>
<dbReference type="Gene3D" id="3.40.630.190">
    <property type="entry name" value="LCP protein"/>
    <property type="match status" value="1"/>
</dbReference>
<dbReference type="Proteomes" id="UP000631576">
    <property type="component" value="Unassembled WGS sequence"/>
</dbReference>
<evidence type="ECO:0000313" key="5">
    <source>
        <dbReference type="EMBL" id="MBC5683449.1"/>
    </source>
</evidence>
<evidence type="ECO:0000256" key="3">
    <source>
        <dbReference type="SAM" id="Phobius"/>
    </source>
</evidence>
<accession>A0ABR7G7N5</accession>
<dbReference type="Pfam" id="PF03816">
    <property type="entry name" value="LytR_cpsA_psr"/>
    <property type="match status" value="1"/>
</dbReference>
<dbReference type="InterPro" id="IPR004474">
    <property type="entry name" value="LytR_CpsA_psr"/>
</dbReference>
<protein>
    <submittedName>
        <fullName evidence="5">LCP family protein</fullName>
    </submittedName>
</protein>
<dbReference type="PANTHER" id="PTHR33392">
    <property type="entry name" value="POLYISOPRENYL-TEICHOIC ACID--PEPTIDOGLYCAN TEICHOIC ACID TRANSFERASE TAGU"/>
    <property type="match status" value="1"/>
</dbReference>
<evidence type="ECO:0000259" key="4">
    <source>
        <dbReference type="Pfam" id="PF03816"/>
    </source>
</evidence>
<keyword evidence="6" id="KW-1185">Reference proteome</keyword>
<feature type="compositionally biased region" description="Low complexity" evidence="2">
    <location>
        <begin position="359"/>
        <end position="381"/>
    </location>
</feature>
<dbReference type="NCBIfam" id="TIGR00350">
    <property type="entry name" value="lytR_cpsA_psr"/>
    <property type="match status" value="1"/>
</dbReference>
<dbReference type="EMBL" id="JACOPE010000001">
    <property type="protein sequence ID" value="MBC5683449.1"/>
    <property type="molecule type" value="Genomic_DNA"/>
</dbReference>
<keyword evidence="3" id="KW-0472">Membrane</keyword>